<feature type="domain" description="Pyruvate carboxyltransferase" evidence="12">
    <location>
        <begin position="4"/>
        <end position="264"/>
    </location>
</feature>
<dbReference type="Gene3D" id="3.30.160.270">
    <property type="match status" value="1"/>
</dbReference>
<dbReference type="UniPathway" id="UPA00048">
    <property type="reaction ID" value="UER00070"/>
</dbReference>
<comment type="subunit">
    <text evidence="11">Homodimer.</text>
</comment>
<evidence type="ECO:0000256" key="9">
    <source>
        <dbReference type="ARBA" id="ARBA00023211"/>
    </source>
</evidence>
<dbReference type="NCBIfam" id="NF002086">
    <property type="entry name" value="PRK00915.1-3"/>
    <property type="match status" value="1"/>
</dbReference>
<dbReference type="Gene3D" id="1.10.238.260">
    <property type="match status" value="1"/>
</dbReference>
<comment type="cofactor">
    <cofactor evidence="11">
        <name>Mn(2+)</name>
        <dbReference type="ChEBI" id="CHEBI:29035"/>
    </cofactor>
</comment>
<reference evidence="13" key="1">
    <citation type="submission" date="2017-02" db="EMBL/GenBank/DDBJ databases">
        <title>Delving into the versatile metabolic prowess of the omnipresent phylum Bacteroidetes.</title>
        <authorList>
            <person name="Nobu M.K."/>
            <person name="Mei R."/>
            <person name="Narihiro T."/>
            <person name="Kuroda K."/>
            <person name="Liu W.-T."/>
        </authorList>
    </citation>
    <scope>NUCLEOTIDE SEQUENCE</scope>
    <source>
        <strain evidence="13">ADurb.Bin131</strain>
    </source>
</reference>
<dbReference type="FunFam" id="3.20.20.70:FF:000010">
    <property type="entry name" value="2-isopropylmalate synthase"/>
    <property type="match status" value="1"/>
</dbReference>
<evidence type="ECO:0000256" key="6">
    <source>
        <dbReference type="ARBA" id="ARBA00022605"/>
    </source>
</evidence>
<evidence type="ECO:0000256" key="5">
    <source>
        <dbReference type="ARBA" id="ARBA00022430"/>
    </source>
</evidence>
<dbReference type="NCBIfam" id="TIGR00973">
    <property type="entry name" value="leuA_bact"/>
    <property type="match status" value="1"/>
</dbReference>
<dbReference type="PANTHER" id="PTHR10277">
    <property type="entry name" value="HOMOCITRATE SYNTHASE-RELATED"/>
    <property type="match status" value="1"/>
</dbReference>
<dbReference type="HAMAP" id="MF_01025">
    <property type="entry name" value="LeuA_type1"/>
    <property type="match status" value="1"/>
</dbReference>
<dbReference type="PROSITE" id="PS00815">
    <property type="entry name" value="AIPM_HOMOCIT_SYNTH_1"/>
    <property type="match status" value="1"/>
</dbReference>
<evidence type="ECO:0000256" key="11">
    <source>
        <dbReference type="HAMAP-Rule" id="MF_01025"/>
    </source>
</evidence>
<comment type="catalytic activity">
    <reaction evidence="11">
        <text>3-methyl-2-oxobutanoate + acetyl-CoA + H2O = (2S)-2-isopropylmalate + CoA + H(+)</text>
        <dbReference type="Rhea" id="RHEA:21524"/>
        <dbReference type="ChEBI" id="CHEBI:1178"/>
        <dbReference type="ChEBI" id="CHEBI:11851"/>
        <dbReference type="ChEBI" id="CHEBI:15377"/>
        <dbReference type="ChEBI" id="CHEBI:15378"/>
        <dbReference type="ChEBI" id="CHEBI:57287"/>
        <dbReference type="ChEBI" id="CHEBI:57288"/>
        <dbReference type="EC" id="2.3.3.13"/>
    </reaction>
</comment>
<dbReference type="Proteomes" id="UP000485562">
    <property type="component" value="Unassembled WGS sequence"/>
</dbReference>
<keyword evidence="5 11" id="KW-0432">Leucine biosynthesis</keyword>
<accession>A0A1V6CDG3</accession>
<evidence type="ECO:0000313" key="13">
    <source>
        <dbReference type="EMBL" id="OQB74935.1"/>
    </source>
</evidence>
<organism evidence="13">
    <name type="scientific">candidate division TA06 bacterium ADurb.Bin131</name>
    <dbReference type="NCBI Taxonomy" id="1852827"/>
    <lineage>
        <taxon>Bacteria</taxon>
        <taxon>Bacteria division TA06</taxon>
    </lineage>
</organism>
<dbReference type="InterPro" id="IPR013785">
    <property type="entry name" value="Aldolase_TIM"/>
</dbReference>
<comment type="caution">
    <text evidence="13">The sequence shown here is derived from an EMBL/GenBank/DDBJ whole genome shotgun (WGS) entry which is preliminary data.</text>
</comment>
<feature type="binding site" evidence="11">
    <location>
        <position position="199"/>
    </location>
    <ligand>
        <name>Mn(2+)</name>
        <dbReference type="ChEBI" id="CHEBI:29035"/>
    </ligand>
</feature>
<keyword evidence="7 11" id="KW-0808">Transferase</keyword>
<dbReference type="InterPro" id="IPR013709">
    <property type="entry name" value="2-isopropylmalate_synth_dimer"/>
</dbReference>
<dbReference type="Pfam" id="PF22617">
    <property type="entry name" value="HCS_D2"/>
    <property type="match status" value="1"/>
</dbReference>
<sequence length="510" mass="56354">MEKVIFFDTTLRDGEQSPGASLTSSAKLTIAKQLAKLNVDIIEAGFPIASEDDAYAVKLIGKEVKGPIICAFARCVTKDIEVALKSLEVAEHPRLHLFLATSEIHRKFKLSKTKDEIIKIARDMVRFSAKYIDDIEFSPEDATRTEPDFLLQVCETVSKEGVKTLNIPDTVGYAVPEEYGALIKFLREKSPDNVVISVHCHNDLGLGVANSLIAIKNGARQVECTINGIGERAGNASLEEIAMNLIIRKDHYKVSVGLETKHIYRTSKLVSSLTGIPVQPNKAIVGENAFRHEAGIHQDGVIKYRKTYEIMRPQMVGIPESSLVLGKHSGRHALNLRLKSLGITVDEEKLDRIFEQFKNLADKKKEINDLDLIVLAEQEIMPSIEPVYILEYFHILSGTSTLPSATVRIRKKDEILEDASLGDGPVDALYKAIDRIVNLSPKLQDYKISSVTGGKDAQGEVVVSLMIDNLSVVGKGLSTDIIEASARAYLNAINQFFARKSITKKKYRGA</sequence>
<dbReference type="InterPro" id="IPR054691">
    <property type="entry name" value="LeuA/HCS_post-cat"/>
</dbReference>
<keyword evidence="9 11" id="KW-0464">Manganese</keyword>
<dbReference type="GO" id="GO:0005737">
    <property type="term" value="C:cytoplasm"/>
    <property type="evidence" value="ECO:0007669"/>
    <property type="project" value="UniProtKB-UniRule"/>
</dbReference>
<keyword evidence="13" id="KW-0012">Acyltransferase</keyword>
<dbReference type="FunFam" id="1.10.238.260:FF:000001">
    <property type="entry name" value="2-isopropylmalate synthase"/>
    <property type="match status" value="1"/>
</dbReference>
<dbReference type="InterPro" id="IPR036230">
    <property type="entry name" value="LeuA_allosteric_dom_sf"/>
</dbReference>
<dbReference type="GO" id="GO:0009098">
    <property type="term" value="P:L-leucine biosynthetic process"/>
    <property type="evidence" value="ECO:0007669"/>
    <property type="project" value="UniProtKB-UniRule"/>
</dbReference>
<comment type="function">
    <text evidence="11">Catalyzes the condensation of the acetyl group of acetyl-CoA with 3-methyl-2-oxobutanoate (2-ketoisovalerate) to form 3-carboxy-3-hydroxy-4-methylpentanoate (2-isopropylmalate).</text>
</comment>
<protein>
    <recommendedName>
        <fullName evidence="4 11">2-isopropylmalate synthase</fullName>
        <ecNumber evidence="3 11">2.3.3.13</ecNumber>
    </recommendedName>
    <alternativeName>
        <fullName evidence="11">Alpha-IPM synthase</fullName>
    </alternativeName>
    <alternativeName>
        <fullName evidence="11">Alpha-isopropylmalate synthase</fullName>
    </alternativeName>
</protein>
<dbReference type="PROSITE" id="PS50991">
    <property type="entry name" value="PYR_CT"/>
    <property type="match status" value="1"/>
</dbReference>
<dbReference type="PROSITE" id="PS00816">
    <property type="entry name" value="AIPM_HOMOCIT_SYNTH_2"/>
    <property type="match status" value="1"/>
</dbReference>
<dbReference type="Pfam" id="PF08502">
    <property type="entry name" value="LeuA_dimer"/>
    <property type="match status" value="1"/>
</dbReference>
<comment type="pathway">
    <text evidence="1 11">Amino-acid biosynthesis; L-leucine biosynthesis; L-leucine from 3-methyl-2-oxobutanoate: step 1/4.</text>
</comment>
<dbReference type="GO" id="GO:0003852">
    <property type="term" value="F:2-isopropylmalate synthase activity"/>
    <property type="evidence" value="ECO:0007669"/>
    <property type="project" value="UniProtKB-UniRule"/>
</dbReference>
<feature type="binding site" evidence="11">
    <location>
        <position position="235"/>
    </location>
    <ligand>
        <name>Mn(2+)</name>
        <dbReference type="ChEBI" id="CHEBI:29035"/>
    </ligand>
</feature>
<evidence type="ECO:0000256" key="1">
    <source>
        <dbReference type="ARBA" id="ARBA00004689"/>
    </source>
</evidence>
<feature type="binding site" evidence="11">
    <location>
        <position position="13"/>
    </location>
    <ligand>
        <name>Mn(2+)</name>
        <dbReference type="ChEBI" id="CHEBI:29035"/>
    </ligand>
</feature>
<keyword evidence="11" id="KW-0963">Cytoplasm</keyword>
<dbReference type="GO" id="GO:0003985">
    <property type="term" value="F:acetyl-CoA C-acetyltransferase activity"/>
    <property type="evidence" value="ECO:0007669"/>
    <property type="project" value="UniProtKB-UniRule"/>
</dbReference>
<dbReference type="InterPro" id="IPR002034">
    <property type="entry name" value="AIPM/Hcit_synth_CS"/>
</dbReference>
<dbReference type="InterPro" id="IPR005671">
    <property type="entry name" value="LeuA_bact_synth"/>
</dbReference>
<evidence type="ECO:0000256" key="10">
    <source>
        <dbReference type="ARBA" id="ARBA00023304"/>
    </source>
</evidence>
<dbReference type="SUPFAM" id="SSF51569">
    <property type="entry name" value="Aldolase"/>
    <property type="match status" value="1"/>
</dbReference>
<evidence type="ECO:0000259" key="12">
    <source>
        <dbReference type="PROSITE" id="PS50991"/>
    </source>
</evidence>
<dbReference type="EMBL" id="MWDQ01000026">
    <property type="protein sequence ID" value="OQB74935.1"/>
    <property type="molecule type" value="Genomic_DNA"/>
</dbReference>
<dbReference type="SMART" id="SM00917">
    <property type="entry name" value="LeuA_dimer"/>
    <property type="match status" value="1"/>
</dbReference>
<name>A0A1V6CDG3_UNCT6</name>
<dbReference type="GO" id="GO:0030145">
    <property type="term" value="F:manganese ion binding"/>
    <property type="evidence" value="ECO:0007669"/>
    <property type="project" value="UniProtKB-UniRule"/>
</dbReference>
<proteinExistence type="inferred from homology"/>
<comment type="similarity">
    <text evidence="2 11">Belongs to the alpha-IPM synthase/homocitrate synthase family. LeuA type 1 subfamily.</text>
</comment>
<dbReference type="InterPro" id="IPR000891">
    <property type="entry name" value="PYR_CT"/>
</dbReference>
<evidence type="ECO:0000256" key="8">
    <source>
        <dbReference type="ARBA" id="ARBA00022723"/>
    </source>
</evidence>
<evidence type="ECO:0000256" key="4">
    <source>
        <dbReference type="ARBA" id="ARBA00018198"/>
    </source>
</evidence>
<feature type="binding site" evidence="11">
    <location>
        <position position="201"/>
    </location>
    <ligand>
        <name>Mn(2+)</name>
        <dbReference type="ChEBI" id="CHEBI:29035"/>
    </ligand>
</feature>
<dbReference type="Gene3D" id="3.20.20.70">
    <property type="entry name" value="Aldolase class I"/>
    <property type="match status" value="1"/>
</dbReference>
<keyword evidence="6 11" id="KW-0028">Amino-acid biosynthesis</keyword>
<dbReference type="EC" id="2.3.3.13" evidence="3 11"/>
<feature type="region of interest" description="Regulatory domain" evidence="11">
    <location>
        <begin position="389"/>
        <end position="510"/>
    </location>
</feature>
<evidence type="ECO:0000256" key="7">
    <source>
        <dbReference type="ARBA" id="ARBA00022679"/>
    </source>
</evidence>
<dbReference type="AlphaFoldDB" id="A0A1V6CDG3"/>
<dbReference type="InterPro" id="IPR050073">
    <property type="entry name" value="2-IPM_HCS-like"/>
</dbReference>
<dbReference type="Pfam" id="PF00682">
    <property type="entry name" value="HMGL-like"/>
    <property type="match status" value="1"/>
</dbReference>
<dbReference type="PANTHER" id="PTHR10277:SF9">
    <property type="entry name" value="2-ISOPROPYLMALATE SYNTHASE 1, CHLOROPLASTIC-RELATED"/>
    <property type="match status" value="1"/>
</dbReference>
<evidence type="ECO:0000256" key="2">
    <source>
        <dbReference type="ARBA" id="ARBA00009396"/>
    </source>
</evidence>
<dbReference type="SUPFAM" id="SSF110921">
    <property type="entry name" value="2-isopropylmalate synthase LeuA, allosteric (dimerisation) domain"/>
    <property type="match status" value="1"/>
</dbReference>
<keyword evidence="8 11" id="KW-0479">Metal-binding</keyword>
<keyword evidence="10 11" id="KW-0100">Branched-chain amino acid biosynthesis</keyword>
<dbReference type="FunFam" id="3.30.160.270:FF:000003">
    <property type="entry name" value="2-isopropylmalate synthase"/>
    <property type="match status" value="1"/>
</dbReference>
<gene>
    <name evidence="13" type="primary">leuA_1</name>
    <name evidence="11" type="synonym">leuA</name>
    <name evidence="13" type="ORF">BWX89_00293</name>
</gene>
<dbReference type="CDD" id="cd07940">
    <property type="entry name" value="DRE_TIM_IPMS"/>
    <property type="match status" value="1"/>
</dbReference>
<evidence type="ECO:0000256" key="3">
    <source>
        <dbReference type="ARBA" id="ARBA00012973"/>
    </source>
</evidence>